<dbReference type="Gene3D" id="1.10.10.10">
    <property type="entry name" value="Winged helix-like DNA-binding domain superfamily/Winged helix DNA-binding domain"/>
    <property type="match status" value="1"/>
</dbReference>
<dbReference type="InterPro" id="IPR040198">
    <property type="entry name" value="Fido_containing"/>
</dbReference>
<dbReference type="Gene3D" id="1.10.3290.10">
    <property type="entry name" value="Fido-like domain"/>
    <property type="match status" value="1"/>
</dbReference>
<protein>
    <recommendedName>
        <fullName evidence="4">Fido domain-containing protein</fullName>
    </recommendedName>
</protein>
<dbReference type="SUPFAM" id="SSF140931">
    <property type="entry name" value="Fic-like"/>
    <property type="match status" value="1"/>
</dbReference>
<dbReference type="EMBL" id="LCBN01000027">
    <property type="protein sequence ID" value="KKS13300.1"/>
    <property type="molecule type" value="Genomic_DNA"/>
</dbReference>
<dbReference type="InterPro" id="IPR003812">
    <property type="entry name" value="Fido"/>
</dbReference>
<feature type="site" description="Important for autoinhibition of adenylyltransferase activity" evidence="3">
    <location>
        <position position="55"/>
    </location>
</feature>
<evidence type="ECO:0000256" key="2">
    <source>
        <dbReference type="PIRSR" id="PIRSR640198-2"/>
    </source>
</evidence>
<evidence type="ECO:0000313" key="6">
    <source>
        <dbReference type="Proteomes" id="UP000034753"/>
    </source>
</evidence>
<evidence type="ECO:0000256" key="1">
    <source>
        <dbReference type="PIRSR" id="PIRSR640198-1"/>
    </source>
</evidence>
<accession>A0A0G0WKE5</accession>
<dbReference type="GO" id="GO:0005524">
    <property type="term" value="F:ATP binding"/>
    <property type="evidence" value="ECO:0007669"/>
    <property type="project" value="UniProtKB-KW"/>
</dbReference>
<sequence length="352" mass="39711">MFKPRCSVTPKILTAISEIAEIKAVVERSKVLPLNEAHLKRQAIARMAHTSTSIEGNKLAQFQVDKVLSGMSVSGDAKSILEVKNIQNAINEMDKIVESGKAIGVEDVLKLHGILMRGLVESEKCGYFRKDDIYVVDDLGDGREKLRYKGPDHTKVPFLINELLSWLIRAKKMDIHPIIKAAILHVEFVTIHPFTDGNGRMARLLTATSLYLDNWDFRKIIVLEDYYNHNRLTYYNALNFVQGDHYHTGEDLTPWIEYFTEGFLVEAKKVKDAISLAGFGKISDKEEQVFLDSDELKIMDFVSTTGKITSADVVKILSIAKRTSQVKIKNLVDKKLLLVKGQGPNTFYILAK</sequence>
<evidence type="ECO:0000256" key="3">
    <source>
        <dbReference type="PIRSR" id="PIRSR640198-3"/>
    </source>
</evidence>
<feature type="binding site" evidence="2">
    <location>
        <begin position="196"/>
        <end position="203"/>
    </location>
    <ligand>
        <name>ATP</name>
        <dbReference type="ChEBI" id="CHEBI:30616"/>
    </ligand>
</feature>
<feature type="active site" evidence="1">
    <location>
        <position position="192"/>
    </location>
</feature>
<dbReference type="Proteomes" id="UP000034753">
    <property type="component" value="Unassembled WGS sequence"/>
</dbReference>
<feature type="binding site" evidence="2">
    <location>
        <begin position="234"/>
        <end position="235"/>
    </location>
    <ligand>
        <name>ATP</name>
        <dbReference type="ChEBI" id="CHEBI:30616"/>
    </ligand>
</feature>
<organism evidence="5 6">
    <name type="scientific">Candidatus Daviesbacteria bacterium GW2011_GWB1_41_5</name>
    <dbReference type="NCBI Taxonomy" id="1618429"/>
    <lineage>
        <taxon>Bacteria</taxon>
        <taxon>Candidatus Daviesiibacteriota</taxon>
    </lineage>
</organism>
<reference evidence="5 6" key="1">
    <citation type="journal article" date="2015" name="Nature">
        <title>rRNA introns, odd ribosomes, and small enigmatic genomes across a large radiation of phyla.</title>
        <authorList>
            <person name="Brown C.T."/>
            <person name="Hug L.A."/>
            <person name="Thomas B.C."/>
            <person name="Sharon I."/>
            <person name="Castelle C.J."/>
            <person name="Singh A."/>
            <person name="Wilkins M.J."/>
            <person name="Williams K.H."/>
            <person name="Banfield J.F."/>
        </authorList>
    </citation>
    <scope>NUCLEOTIDE SEQUENCE [LARGE SCALE GENOMIC DNA]</scope>
</reference>
<gene>
    <name evidence="5" type="ORF">UU67_C0027G0002</name>
</gene>
<keyword evidence="2" id="KW-0067">ATP-binding</keyword>
<evidence type="ECO:0000313" key="5">
    <source>
        <dbReference type="EMBL" id="KKS13300.1"/>
    </source>
</evidence>
<dbReference type="PANTHER" id="PTHR13504">
    <property type="entry name" value="FIDO DOMAIN-CONTAINING PROTEIN DDB_G0283145"/>
    <property type="match status" value="1"/>
</dbReference>
<comment type="caution">
    <text evidence="5">The sequence shown here is derived from an EMBL/GenBank/DDBJ whole genome shotgun (WGS) entry which is preliminary data.</text>
</comment>
<proteinExistence type="predicted"/>
<dbReference type="InterPro" id="IPR036597">
    <property type="entry name" value="Fido-like_dom_sf"/>
</dbReference>
<dbReference type="PROSITE" id="PS51459">
    <property type="entry name" value="FIDO"/>
    <property type="match status" value="1"/>
</dbReference>
<name>A0A0G0WKE5_9BACT</name>
<dbReference type="PANTHER" id="PTHR13504:SF38">
    <property type="entry name" value="FIDO DOMAIN-CONTAINING PROTEIN"/>
    <property type="match status" value="1"/>
</dbReference>
<keyword evidence="2" id="KW-0547">Nucleotide-binding</keyword>
<dbReference type="AlphaFoldDB" id="A0A0G0WKE5"/>
<feature type="domain" description="Fido" evidence="4">
    <location>
        <begin position="103"/>
        <end position="261"/>
    </location>
</feature>
<evidence type="ECO:0000259" key="4">
    <source>
        <dbReference type="PROSITE" id="PS51459"/>
    </source>
</evidence>
<dbReference type="InterPro" id="IPR036388">
    <property type="entry name" value="WH-like_DNA-bd_sf"/>
</dbReference>
<dbReference type="Pfam" id="PF02661">
    <property type="entry name" value="Fic"/>
    <property type="match status" value="1"/>
</dbReference>